<proteinExistence type="predicted"/>
<sequence>MNTITREQLVAALQQGGVTLVEALPERYWQASHLPGALNINHDEVDAKAPALLPERDADIVVYCANVNCQNSDIAAHRLGVLGYSKVRVYKGGKADWEAAGLPLQAAAPAAA</sequence>
<dbReference type="GO" id="GO:0016740">
    <property type="term" value="F:transferase activity"/>
    <property type="evidence" value="ECO:0007669"/>
    <property type="project" value="UniProtKB-KW"/>
</dbReference>
<protein>
    <submittedName>
        <fullName evidence="2">Rhodanese-related sulfurtransferase</fullName>
    </submittedName>
</protein>
<dbReference type="Pfam" id="PF00581">
    <property type="entry name" value="Rhodanese"/>
    <property type="match status" value="1"/>
</dbReference>
<accession>A0A4R2L9J5</accession>
<comment type="caution">
    <text evidence="2">The sequence shown here is derived from an EMBL/GenBank/DDBJ whole genome shotgun (WGS) entry which is preliminary data.</text>
</comment>
<feature type="domain" description="Rhodanese" evidence="1">
    <location>
        <begin position="14"/>
        <end position="106"/>
    </location>
</feature>
<dbReference type="OrthoDB" id="9814704at2"/>
<dbReference type="PANTHER" id="PTHR43031">
    <property type="entry name" value="FAD-DEPENDENT OXIDOREDUCTASE"/>
    <property type="match status" value="1"/>
</dbReference>
<dbReference type="EMBL" id="SLWY01000006">
    <property type="protein sequence ID" value="TCO82023.1"/>
    <property type="molecule type" value="Genomic_DNA"/>
</dbReference>
<dbReference type="PROSITE" id="PS50206">
    <property type="entry name" value="RHODANESE_3"/>
    <property type="match status" value="1"/>
</dbReference>
<dbReference type="SUPFAM" id="SSF52821">
    <property type="entry name" value="Rhodanese/Cell cycle control phosphatase"/>
    <property type="match status" value="1"/>
</dbReference>
<dbReference type="SMART" id="SM00450">
    <property type="entry name" value="RHOD"/>
    <property type="match status" value="1"/>
</dbReference>
<dbReference type="InterPro" id="IPR050229">
    <property type="entry name" value="GlpE_sulfurtransferase"/>
</dbReference>
<dbReference type="Proteomes" id="UP000295765">
    <property type="component" value="Unassembled WGS sequence"/>
</dbReference>
<evidence type="ECO:0000313" key="3">
    <source>
        <dbReference type="Proteomes" id="UP000295765"/>
    </source>
</evidence>
<dbReference type="Gene3D" id="3.40.250.10">
    <property type="entry name" value="Rhodanese-like domain"/>
    <property type="match status" value="1"/>
</dbReference>
<reference evidence="2 3" key="1">
    <citation type="submission" date="2019-03" db="EMBL/GenBank/DDBJ databases">
        <title>Genomic Encyclopedia of Type Strains, Phase IV (KMG-IV): sequencing the most valuable type-strain genomes for metagenomic binning, comparative biology and taxonomic classification.</title>
        <authorList>
            <person name="Goeker M."/>
        </authorList>
    </citation>
    <scope>NUCLEOTIDE SEQUENCE [LARGE SCALE GENOMIC DNA]</scope>
    <source>
        <strain evidence="2 3">DSM 25287</strain>
    </source>
</reference>
<evidence type="ECO:0000259" key="1">
    <source>
        <dbReference type="PROSITE" id="PS50206"/>
    </source>
</evidence>
<dbReference type="PANTHER" id="PTHR43031:SF1">
    <property type="entry name" value="PYRIDINE NUCLEOTIDE-DISULPHIDE OXIDOREDUCTASE"/>
    <property type="match status" value="1"/>
</dbReference>
<dbReference type="CDD" id="cd00158">
    <property type="entry name" value="RHOD"/>
    <property type="match status" value="1"/>
</dbReference>
<dbReference type="InterPro" id="IPR001763">
    <property type="entry name" value="Rhodanese-like_dom"/>
</dbReference>
<gene>
    <name evidence="2" type="ORF">EV699_106118</name>
</gene>
<organism evidence="2 3">
    <name type="scientific">Plasticicumulans lactativorans</name>
    <dbReference type="NCBI Taxonomy" id="1133106"/>
    <lineage>
        <taxon>Bacteria</taxon>
        <taxon>Pseudomonadati</taxon>
        <taxon>Pseudomonadota</taxon>
        <taxon>Gammaproteobacteria</taxon>
        <taxon>Candidatus Competibacteraceae</taxon>
        <taxon>Plasticicumulans</taxon>
    </lineage>
</organism>
<evidence type="ECO:0000313" key="2">
    <source>
        <dbReference type="EMBL" id="TCO82023.1"/>
    </source>
</evidence>
<keyword evidence="3" id="KW-1185">Reference proteome</keyword>
<keyword evidence="2" id="KW-0808">Transferase</keyword>
<dbReference type="AlphaFoldDB" id="A0A4R2L9J5"/>
<dbReference type="RefSeq" id="WP_132540263.1">
    <property type="nucleotide sequence ID" value="NZ_SLWY01000006.1"/>
</dbReference>
<dbReference type="InterPro" id="IPR036873">
    <property type="entry name" value="Rhodanese-like_dom_sf"/>
</dbReference>
<name>A0A4R2L9J5_9GAMM</name>